<dbReference type="EMBL" id="CAJVPP010005751">
    <property type="protein sequence ID" value="CAG8669403.1"/>
    <property type="molecule type" value="Genomic_DNA"/>
</dbReference>
<organism evidence="2 3">
    <name type="scientific">Funneliformis mosseae</name>
    <name type="common">Endomycorrhizal fungus</name>
    <name type="synonym">Glomus mosseae</name>
    <dbReference type="NCBI Taxonomy" id="27381"/>
    <lineage>
        <taxon>Eukaryota</taxon>
        <taxon>Fungi</taxon>
        <taxon>Fungi incertae sedis</taxon>
        <taxon>Mucoromycota</taxon>
        <taxon>Glomeromycotina</taxon>
        <taxon>Glomeromycetes</taxon>
        <taxon>Glomerales</taxon>
        <taxon>Glomeraceae</taxon>
        <taxon>Funneliformis</taxon>
    </lineage>
</organism>
<protein>
    <submittedName>
        <fullName evidence="2">11516_t:CDS:1</fullName>
    </submittedName>
</protein>
<name>A0A9N9ECJ2_FUNMO</name>
<dbReference type="AlphaFoldDB" id="A0A9N9ECJ2"/>
<feature type="compositionally biased region" description="Acidic residues" evidence="1">
    <location>
        <begin position="208"/>
        <end position="221"/>
    </location>
</feature>
<comment type="caution">
    <text evidence="2">The sequence shown here is derived from an EMBL/GenBank/DDBJ whole genome shotgun (WGS) entry which is preliminary data.</text>
</comment>
<evidence type="ECO:0000256" key="1">
    <source>
        <dbReference type="SAM" id="MobiDB-lite"/>
    </source>
</evidence>
<evidence type="ECO:0000313" key="3">
    <source>
        <dbReference type="Proteomes" id="UP000789375"/>
    </source>
</evidence>
<evidence type="ECO:0000313" key="2">
    <source>
        <dbReference type="EMBL" id="CAG8669403.1"/>
    </source>
</evidence>
<feature type="region of interest" description="Disordered" evidence="1">
    <location>
        <begin position="181"/>
        <end position="222"/>
    </location>
</feature>
<accession>A0A9N9ECJ2</accession>
<reference evidence="2" key="1">
    <citation type="submission" date="2021-06" db="EMBL/GenBank/DDBJ databases">
        <authorList>
            <person name="Kallberg Y."/>
            <person name="Tangrot J."/>
            <person name="Rosling A."/>
        </authorList>
    </citation>
    <scope>NUCLEOTIDE SEQUENCE</scope>
    <source>
        <strain evidence="2">87-6 pot B 2015</strain>
    </source>
</reference>
<keyword evidence="3" id="KW-1185">Reference proteome</keyword>
<feature type="compositionally biased region" description="Polar residues" evidence="1">
    <location>
        <begin position="181"/>
        <end position="192"/>
    </location>
</feature>
<sequence>MLIFHNGPQKKWWVSHQAGHSKDDSLVLASDSSQVRRSRPLCFTTTSQLGADIWAGIRHLTREIQNMVRNPGVRKQREEAQIDWMLQSETPTPLSFFRFVDASERSRSIQRYSKILMKAIGRKGNSDRLNSVLDKFNKGGYKDDWEIWKKERTKSVTVTNIVETNFEVHDRYNSTFTRTLGKRNSNYVNPGSSKKVRLSQGKDSEDNKDSDEEEDSDDDELLPMKITDSVTVRRLAKIGKGIARYNVVFLPETNKNDILRREFDVEEWQILENVFYNKDNEISLETPPQLHKVETILNDYDESLEKATEDNFVDLDSVLFVPSYQGDTSFEDTG</sequence>
<proteinExistence type="predicted"/>
<dbReference type="Proteomes" id="UP000789375">
    <property type="component" value="Unassembled WGS sequence"/>
</dbReference>
<gene>
    <name evidence="2" type="ORF">FMOSSE_LOCUS12327</name>
</gene>